<keyword evidence="1" id="KW-1133">Transmembrane helix</keyword>
<keyword evidence="3" id="KW-1185">Reference proteome</keyword>
<sequence length="344" mass="37408">MTKTAPLIAAVGVLALASVAFVETRQAPAAAGSLLMACWLFAGLGFGALALLLLHDLTGGDWGWPLRPALQATAATLPLTSVATLLWLPALDALYPWARAVDTPQSWYLNEPFFIARALLFLLSWSALALWVQRPPPARRRGPVLALLWLGLSGSLAGIDWAMSLTPEHHAAGFGLLTISGWVLGAMALAVGASTTSVENESIRADHGAWLLMLLLLWAYLAYMDYLTAWIGDQPSALAWYWPRVGTEWSRWMLAGVALRVLLPFCLLLDSRARRNPRVLALCAALLLAAQFMEAVLMVLPSLRSSGPLWYWSDLLAVLGLGLLFGSAFDFLRRRRTRIAGEPA</sequence>
<dbReference type="PANTHER" id="PTHR43044">
    <property type="match status" value="1"/>
</dbReference>
<accession>A0ABU2WN65</accession>
<feature type="transmembrane region" description="Helical" evidence="1">
    <location>
        <begin position="210"/>
        <end position="232"/>
    </location>
</feature>
<feature type="transmembrane region" description="Helical" evidence="1">
    <location>
        <begin position="144"/>
        <end position="162"/>
    </location>
</feature>
<dbReference type="RefSeq" id="WP_311366475.1">
    <property type="nucleotide sequence ID" value="NZ_JAVRIC010000034.1"/>
</dbReference>
<protein>
    <recommendedName>
        <fullName evidence="4">Quinol:cytochrome c oxidoreductase quinone-binding subunit 2</fullName>
    </recommendedName>
</protein>
<evidence type="ECO:0000256" key="1">
    <source>
        <dbReference type="SAM" id="Phobius"/>
    </source>
</evidence>
<organism evidence="2 3">
    <name type="scientific">Banduia mediterranea</name>
    <dbReference type="NCBI Taxonomy" id="3075609"/>
    <lineage>
        <taxon>Bacteria</taxon>
        <taxon>Pseudomonadati</taxon>
        <taxon>Pseudomonadota</taxon>
        <taxon>Gammaproteobacteria</taxon>
        <taxon>Nevskiales</taxon>
        <taxon>Algiphilaceae</taxon>
        <taxon>Banduia</taxon>
    </lineage>
</organism>
<evidence type="ECO:0000313" key="3">
    <source>
        <dbReference type="Proteomes" id="UP001254608"/>
    </source>
</evidence>
<keyword evidence="1" id="KW-0472">Membrane</keyword>
<feature type="transmembrane region" description="Helical" evidence="1">
    <location>
        <begin position="34"/>
        <end position="54"/>
    </location>
</feature>
<dbReference type="EMBL" id="JAVRIC010000034">
    <property type="protein sequence ID" value="MDT0499064.1"/>
    <property type="molecule type" value="Genomic_DNA"/>
</dbReference>
<dbReference type="PANTHER" id="PTHR43044:SF1">
    <property type="entry name" value="QUINOL:CYTOCHROME C OXIDOREDUCTASE QUINONE-BINDING SUBUNIT 2"/>
    <property type="match status" value="1"/>
</dbReference>
<reference evidence="2 3" key="1">
    <citation type="submission" date="2023-09" db="EMBL/GenBank/DDBJ databases">
        <authorList>
            <person name="Rey-Velasco X."/>
        </authorList>
    </citation>
    <scope>NUCLEOTIDE SEQUENCE [LARGE SCALE GENOMIC DNA]</scope>
    <source>
        <strain evidence="2 3">W345</strain>
    </source>
</reference>
<name>A0ABU2WN65_9GAMM</name>
<evidence type="ECO:0008006" key="4">
    <source>
        <dbReference type="Google" id="ProtNLM"/>
    </source>
</evidence>
<proteinExistence type="predicted"/>
<keyword evidence="1" id="KW-0812">Transmembrane</keyword>
<feature type="transmembrane region" description="Helical" evidence="1">
    <location>
        <begin position="174"/>
        <end position="198"/>
    </location>
</feature>
<feature type="transmembrane region" description="Helical" evidence="1">
    <location>
        <begin position="252"/>
        <end position="269"/>
    </location>
</feature>
<feature type="transmembrane region" description="Helical" evidence="1">
    <location>
        <begin position="309"/>
        <end position="329"/>
    </location>
</feature>
<feature type="transmembrane region" description="Helical" evidence="1">
    <location>
        <begin position="114"/>
        <end position="132"/>
    </location>
</feature>
<dbReference type="Proteomes" id="UP001254608">
    <property type="component" value="Unassembled WGS sequence"/>
</dbReference>
<evidence type="ECO:0000313" key="2">
    <source>
        <dbReference type="EMBL" id="MDT0499064.1"/>
    </source>
</evidence>
<comment type="caution">
    <text evidence="2">The sequence shown here is derived from an EMBL/GenBank/DDBJ whole genome shotgun (WGS) entry which is preliminary data.</text>
</comment>
<feature type="transmembrane region" description="Helical" evidence="1">
    <location>
        <begin position="281"/>
        <end position="303"/>
    </location>
</feature>
<gene>
    <name evidence="2" type="ORF">RM530_17105</name>
</gene>